<feature type="chain" id="PRO_5012334621" evidence="1">
    <location>
        <begin position="27"/>
        <end position="150"/>
    </location>
</feature>
<dbReference type="PROSITE" id="PS51841">
    <property type="entry name" value="LTD"/>
    <property type="match status" value="1"/>
</dbReference>
<dbReference type="SUPFAM" id="SSF74853">
    <property type="entry name" value="Lamin A/C globular tail domain"/>
    <property type="match status" value="1"/>
</dbReference>
<feature type="domain" description="LTD" evidence="2">
    <location>
        <begin position="21"/>
        <end position="150"/>
    </location>
</feature>
<dbReference type="AlphaFoldDB" id="A0A285FCY0"/>
<gene>
    <name evidence="3" type="ORF">SAMN05421748_101833</name>
</gene>
<dbReference type="InterPro" id="IPR036415">
    <property type="entry name" value="Lamin_tail_dom_sf"/>
</dbReference>
<dbReference type="EMBL" id="OBDY01000001">
    <property type="protein sequence ID" value="SNY08176.1"/>
    <property type="molecule type" value="Genomic_DNA"/>
</dbReference>
<keyword evidence="1" id="KW-0732">Signal</keyword>
<accession>A0A285FCY0</accession>
<name>A0A285FCY0_9ACTN</name>
<dbReference type="Gene3D" id="2.60.40.1260">
    <property type="entry name" value="Lamin Tail domain"/>
    <property type="match status" value="1"/>
</dbReference>
<protein>
    <submittedName>
        <fullName evidence="3">Lamin Tail Domain</fullName>
    </submittedName>
</protein>
<reference evidence="4" key="1">
    <citation type="submission" date="2017-09" db="EMBL/GenBank/DDBJ databases">
        <authorList>
            <person name="Varghese N."/>
            <person name="Submissions S."/>
        </authorList>
    </citation>
    <scope>NUCLEOTIDE SEQUENCE [LARGE SCALE GENOMIC DNA]</scope>
    <source>
        <strain evidence="4">CGMCC 4.6857</strain>
    </source>
</reference>
<dbReference type="Pfam" id="PF00932">
    <property type="entry name" value="LTD"/>
    <property type="match status" value="1"/>
</dbReference>
<evidence type="ECO:0000259" key="2">
    <source>
        <dbReference type="PROSITE" id="PS51841"/>
    </source>
</evidence>
<sequence length="150" mass="16096">MKKRFFVAAAAAASMLGFAVATPAQAAEAPVYFSRIYYDSPGKDTRSNASLNAEWFRLTNSTKKTIQLKNFTVRDAANHVYKFGAYALAPGKSVVVHTGKGTAGKPSAVDRYWGSGNYIWNNTGDTATLRNPAGKTINTCKFGKGVATNC</sequence>
<organism evidence="3 4">
    <name type="scientific">Paractinoplanes atraurantiacus</name>
    <dbReference type="NCBI Taxonomy" id="1036182"/>
    <lineage>
        <taxon>Bacteria</taxon>
        <taxon>Bacillati</taxon>
        <taxon>Actinomycetota</taxon>
        <taxon>Actinomycetes</taxon>
        <taxon>Micromonosporales</taxon>
        <taxon>Micromonosporaceae</taxon>
        <taxon>Paractinoplanes</taxon>
    </lineage>
</organism>
<evidence type="ECO:0000313" key="3">
    <source>
        <dbReference type="EMBL" id="SNY08176.1"/>
    </source>
</evidence>
<evidence type="ECO:0000313" key="4">
    <source>
        <dbReference type="Proteomes" id="UP000219612"/>
    </source>
</evidence>
<dbReference type="InterPro" id="IPR001322">
    <property type="entry name" value="Lamin_tail_dom"/>
</dbReference>
<evidence type="ECO:0000256" key="1">
    <source>
        <dbReference type="SAM" id="SignalP"/>
    </source>
</evidence>
<keyword evidence="4" id="KW-1185">Reference proteome</keyword>
<dbReference type="Proteomes" id="UP000219612">
    <property type="component" value="Unassembled WGS sequence"/>
</dbReference>
<dbReference type="RefSeq" id="WP_245922767.1">
    <property type="nucleotide sequence ID" value="NZ_OBDY01000001.1"/>
</dbReference>
<proteinExistence type="predicted"/>
<feature type="signal peptide" evidence="1">
    <location>
        <begin position="1"/>
        <end position="26"/>
    </location>
</feature>